<dbReference type="KEGG" id="chrb:DK843_14635"/>
<dbReference type="PANTHER" id="PTHR36439:SF1">
    <property type="entry name" value="DUF1697 DOMAIN-CONTAINING PROTEIN"/>
    <property type="match status" value="1"/>
</dbReference>
<dbReference type="AlphaFoldDB" id="A0A344UJH8"/>
<reference evidence="1 2" key="1">
    <citation type="submission" date="2018-05" db="EMBL/GenBank/DDBJ databases">
        <title>Genome sequencing, assembly and analysis of the novel insecticidal bacterium, Chromobacterium phragmitis.</title>
        <authorList>
            <person name="Sparks M.E."/>
            <person name="Blackburn M.B."/>
            <person name="Gundersen-Rindal D.E."/>
        </authorList>
    </citation>
    <scope>NUCLEOTIDE SEQUENCE [LARGE SCALE GENOMIC DNA]</scope>
    <source>
        <strain evidence="1">IIBBL 274-1</strain>
    </source>
</reference>
<evidence type="ECO:0000313" key="1">
    <source>
        <dbReference type="EMBL" id="AXE35426.1"/>
    </source>
</evidence>
<dbReference type="InterPro" id="IPR012545">
    <property type="entry name" value="DUF1697"/>
</dbReference>
<evidence type="ECO:0008006" key="3">
    <source>
        <dbReference type="Google" id="ProtNLM"/>
    </source>
</evidence>
<evidence type="ECO:0000313" key="2">
    <source>
        <dbReference type="Proteomes" id="UP000252038"/>
    </source>
</evidence>
<dbReference type="Gene3D" id="3.30.70.1280">
    <property type="entry name" value="SP0830-like domains"/>
    <property type="match status" value="1"/>
</dbReference>
<sequence length="180" mass="18799">MEAAMESCVALIRGINVGKAKRLAMADLRRMAEALGAESVATVLNSGNLACRHRSAPRLAAGLEAAIVRDCGFSARALALGGAELEAIAAGNPYADLAADPARLLVAFPLEPSALEDCAGVAYDKAGPERLHAGDGAAYLWCADGLRDSPLAAAFAKRLGERFTIRNWATTLKLLQALPR</sequence>
<dbReference type="SUPFAM" id="SSF160379">
    <property type="entry name" value="SP0830-like"/>
    <property type="match status" value="1"/>
</dbReference>
<dbReference type="PANTHER" id="PTHR36439">
    <property type="entry name" value="BLL4334 PROTEIN"/>
    <property type="match status" value="1"/>
</dbReference>
<gene>
    <name evidence="1" type="ORF">DK843_14635</name>
</gene>
<dbReference type="EMBL" id="CP029554">
    <property type="protein sequence ID" value="AXE35426.1"/>
    <property type="molecule type" value="Genomic_DNA"/>
</dbReference>
<proteinExistence type="predicted"/>
<dbReference type="Proteomes" id="UP000252038">
    <property type="component" value="Chromosome"/>
</dbReference>
<dbReference type="Pfam" id="PF08002">
    <property type="entry name" value="DUF1697"/>
    <property type="match status" value="1"/>
</dbReference>
<accession>A0A344UJH8</accession>
<dbReference type="PIRSF" id="PIRSF008502">
    <property type="entry name" value="UCP008502"/>
    <property type="match status" value="1"/>
</dbReference>
<name>A0A344UJH8_9NEIS</name>
<organism evidence="1 2">
    <name type="scientific">Chromobacterium phragmitis</name>
    <dbReference type="NCBI Taxonomy" id="2202141"/>
    <lineage>
        <taxon>Bacteria</taxon>
        <taxon>Pseudomonadati</taxon>
        <taxon>Pseudomonadota</taxon>
        <taxon>Betaproteobacteria</taxon>
        <taxon>Neisseriales</taxon>
        <taxon>Chromobacteriaceae</taxon>
        <taxon>Chromobacterium</taxon>
    </lineage>
</organism>
<protein>
    <recommendedName>
        <fullName evidence="3">DUF1697 domain-containing protein</fullName>
    </recommendedName>
</protein>